<sequence length="402" mass="44482">MHIHILSNDIPLLQLQKDTIMNNFAYANPVKIIFGKDTIKEITNEIPQSSKVLITYGGGSIKKNGVYDQTVKALEGFEWYEFAGIEPNPHYETCMKAVEFIKEKGITFLLSVGGGSVLDATKFIAAAALFEGNEPWDILSKGSEIKKAMPFADIITLPATGSEMNNGGVITRVSTEEKLAFSSDFTYPLFSVLDPTVTFSLPVRQVGNGVVDAFVHVMEQYLTYSESNSLLQDNMAEAIVKTLVEEGPKALSDPHNYDVRANLMWASTWALNGWINCGVPQDWATHMIGHEITAFYGLDHAQTLAIVLPGVMTVLKEQKSKKIIRLGREVFGIQGDGAIEKTIKAVENFFETMGVKTHLSDYNLGNEAVEKVSKRLAERGWKLGECHNITADTIKEILTLRK</sequence>
<dbReference type="GO" id="GO:1990362">
    <property type="term" value="F:butanol dehydrogenase (NAD+) activity"/>
    <property type="evidence" value="ECO:0007669"/>
    <property type="project" value="InterPro"/>
</dbReference>
<dbReference type="PANTHER" id="PTHR43633">
    <property type="entry name" value="ALCOHOL DEHYDROGENASE YQHD"/>
    <property type="match status" value="1"/>
</dbReference>
<organism evidence="5">
    <name type="scientific">uncultured Dysgonomonas sp</name>
    <dbReference type="NCBI Taxonomy" id="206096"/>
    <lineage>
        <taxon>Bacteria</taxon>
        <taxon>Pseudomonadati</taxon>
        <taxon>Bacteroidota</taxon>
        <taxon>Bacteroidia</taxon>
        <taxon>Bacteroidales</taxon>
        <taxon>Dysgonomonadaceae</taxon>
        <taxon>Dysgonomonas</taxon>
        <taxon>environmental samples</taxon>
    </lineage>
</organism>
<comment type="similarity">
    <text evidence="1">Belongs to the iron-containing alcohol dehydrogenase family.</text>
</comment>
<dbReference type="InterPro" id="IPR001670">
    <property type="entry name" value="ADH_Fe/GldA"/>
</dbReference>
<proteinExistence type="inferred from homology"/>
<dbReference type="Gene3D" id="1.20.1090.10">
    <property type="entry name" value="Dehydroquinate synthase-like - alpha domain"/>
    <property type="match status" value="1"/>
</dbReference>
<dbReference type="AlphaFoldDB" id="A0A212IWL4"/>
<dbReference type="PROSITE" id="PS00060">
    <property type="entry name" value="ADH_IRON_2"/>
    <property type="match status" value="1"/>
</dbReference>
<dbReference type="Pfam" id="PF25137">
    <property type="entry name" value="ADH_Fe_C"/>
    <property type="match status" value="1"/>
</dbReference>
<dbReference type="CDD" id="cd08187">
    <property type="entry name" value="BDH"/>
    <property type="match status" value="1"/>
</dbReference>
<dbReference type="PANTHER" id="PTHR43633:SF1">
    <property type="entry name" value="ALCOHOL DEHYDROGENASE YQHD"/>
    <property type="match status" value="1"/>
</dbReference>
<dbReference type="EMBL" id="FLUM01000001">
    <property type="protein sequence ID" value="SBV91588.1"/>
    <property type="molecule type" value="Genomic_DNA"/>
</dbReference>
<feature type="domain" description="Alcohol dehydrogenase iron-type/glycerol dehydrogenase GldA" evidence="3">
    <location>
        <begin position="29"/>
        <end position="195"/>
    </location>
</feature>
<accession>A0A212IWL4</accession>
<dbReference type="GO" id="GO:1990002">
    <property type="term" value="F:methylglyoxal reductase (NADPH) (acetol producing) activity"/>
    <property type="evidence" value="ECO:0007669"/>
    <property type="project" value="TreeGrafter"/>
</dbReference>
<evidence type="ECO:0000256" key="1">
    <source>
        <dbReference type="ARBA" id="ARBA00007358"/>
    </source>
</evidence>
<dbReference type="Pfam" id="PF00465">
    <property type="entry name" value="Fe-ADH"/>
    <property type="match status" value="1"/>
</dbReference>
<dbReference type="FunFam" id="3.40.50.1970:FF:000003">
    <property type="entry name" value="Alcohol dehydrogenase, iron-containing"/>
    <property type="match status" value="1"/>
</dbReference>
<dbReference type="InterPro" id="IPR018211">
    <property type="entry name" value="ADH_Fe_CS"/>
</dbReference>
<dbReference type="GO" id="GO:0008106">
    <property type="term" value="F:alcohol dehydrogenase (NADP+) activity"/>
    <property type="evidence" value="ECO:0007669"/>
    <property type="project" value="TreeGrafter"/>
</dbReference>
<dbReference type="GO" id="GO:0046872">
    <property type="term" value="F:metal ion binding"/>
    <property type="evidence" value="ECO:0007669"/>
    <property type="project" value="InterPro"/>
</dbReference>
<evidence type="ECO:0000259" key="3">
    <source>
        <dbReference type="Pfam" id="PF00465"/>
    </source>
</evidence>
<reference evidence="5" key="1">
    <citation type="submission" date="2016-04" db="EMBL/GenBank/DDBJ databases">
        <authorList>
            <person name="Evans L.H."/>
            <person name="Alamgir A."/>
            <person name="Owens N."/>
            <person name="Weber N.D."/>
            <person name="Virtaneva K."/>
            <person name="Barbian K."/>
            <person name="Babar A."/>
            <person name="Rosenke K."/>
        </authorList>
    </citation>
    <scope>NUCLEOTIDE SEQUENCE</scope>
    <source>
        <strain evidence="5">86-1</strain>
    </source>
</reference>
<dbReference type="SUPFAM" id="SSF56796">
    <property type="entry name" value="Dehydroquinate synthase-like"/>
    <property type="match status" value="1"/>
</dbReference>
<dbReference type="InterPro" id="IPR056798">
    <property type="entry name" value="ADH_Fe_C"/>
</dbReference>
<evidence type="ECO:0000256" key="2">
    <source>
        <dbReference type="ARBA" id="ARBA00023002"/>
    </source>
</evidence>
<gene>
    <name evidence="5" type="primary">yqhD</name>
    <name evidence="5" type="ORF">KL86DYS1_10380</name>
</gene>
<dbReference type="InterPro" id="IPR044731">
    <property type="entry name" value="BDH-like"/>
</dbReference>
<feature type="domain" description="Fe-containing alcohol dehydrogenase-like C-terminal" evidence="4">
    <location>
        <begin position="209"/>
        <end position="398"/>
    </location>
</feature>
<protein>
    <submittedName>
        <fullName evidence="5">Alcohol dehydrogenase, NAD(P)-dependent</fullName>
    </submittedName>
</protein>
<name>A0A212IWL4_9BACT</name>
<keyword evidence="2" id="KW-0560">Oxidoreductase</keyword>
<evidence type="ECO:0000313" key="5">
    <source>
        <dbReference type="EMBL" id="SBV91588.1"/>
    </source>
</evidence>
<evidence type="ECO:0000259" key="4">
    <source>
        <dbReference type="Pfam" id="PF25137"/>
    </source>
</evidence>
<dbReference type="GO" id="GO:0005829">
    <property type="term" value="C:cytosol"/>
    <property type="evidence" value="ECO:0007669"/>
    <property type="project" value="TreeGrafter"/>
</dbReference>
<dbReference type="Gene3D" id="3.40.50.1970">
    <property type="match status" value="1"/>
</dbReference>